<accession>A0A5D8YS71</accession>
<reference evidence="1 2" key="1">
    <citation type="submission" date="2019-08" db="EMBL/GenBank/DDBJ databases">
        <title>Draft genome sequence of Lysobacter sp. UKS-15.</title>
        <authorList>
            <person name="Im W.-T."/>
        </authorList>
    </citation>
    <scope>NUCLEOTIDE SEQUENCE [LARGE SCALE GENOMIC DNA]</scope>
    <source>
        <strain evidence="1 2">UKS-15</strain>
    </source>
</reference>
<dbReference type="SUPFAM" id="SSF53756">
    <property type="entry name" value="UDP-Glycosyltransferase/glycogen phosphorylase"/>
    <property type="match status" value="1"/>
</dbReference>
<gene>
    <name evidence="1" type="ORF">FW784_12410</name>
</gene>
<keyword evidence="2" id="KW-1185">Reference proteome</keyword>
<name>A0A5D8YS71_9GAMM</name>
<evidence type="ECO:0000313" key="2">
    <source>
        <dbReference type="Proteomes" id="UP000323164"/>
    </source>
</evidence>
<dbReference type="OrthoDB" id="7374792at2"/>
<comment type="caution">
    <text evidence="1">The sequence shown here is derived from an EMBL/GenBank/DDBJ whole genome shotgun (WGS) entry which is preliminary data.</text>
</comment>
<dbReference type="Proteomes" id="UP000323164">
    <property type="component" value="Unassembled WGS sequence"/>
</dbReference>
<protein>
    <submittedName>
        <fullName evidence="1">Glycosyltransferase</fullName>
    </submittedName>
</protein>
<dbReference type="AlphaFoldDB" id="A0A5D8YS71"/>
<keyword evidence="1" id="KW-0808">Transferase</keyword>
<evidence type="ECO:0000313" key="1">
    <source>
        <dbReference type="EMBL" id="TZF85230.1"/>
    </source>
</evidence>
<dbReference type="GO" id="GO:0016740">
    <property type="term" value="F:transferase activity"/>
    <property type="evidence" value="ECO:0007669"/>
    <property type="project" value="UniProtKB-KW"/>
</dbReference>
<dbReference type="RefSeq" id="WP_149353651.1">
    <property type="nucleotide sequence ID" value="NZ_VTRV01000175.1"/>
</dbReference>
<sequence length="333" mass="38358">MTLDLFYAEPDPDRWLPFDRYPRRLVRRALRGKPRPGGQTRVFLNLMAGLDEIGVSYRVNDYRHARRHPDRLACIVGKPFVLDRVEWRNPILFGASVFSHPIDDPDLFARRPVRKVLVPGPWMEAMCKPYWGDRVQAWPVGIDTALWHPADPAEKSDPVLLYDKVLWDRPRREASLVQPIRDALADAGQPVVELRYGNYVEDDYLDALRRCRAMIFLCDHETQGIAYQQALSCDVPILAWDLGGPWRDPSYYPDRVMYGPVSSVPYWDDRCGLRFTDAGQFRQAWRGFIEQVRAGHFEPRQYILENLTLAGCASRYLEIARQVQADAASDGAP</sequence>
<dbReference type="EMBL" id="VTRV01000175">
    <property type="protein sequence ID" value="TZF85230.1"/>
    <property type="molecule type" value="Genomic_DNA"/>
</dbReference>
<proteinExistence type="predicted"/>
<organism evidence="1 2">
    <name type="scientific">Cognatilysobacter lacus</name>
    <dbReference type="NCBI Taxonomy" id="1643323"/>
    <lineage>
        <taxon>Bacteria</taxon>
        <taxon>Pseudomonadati</taxon>
        <taxon>Pseudomonadota</taxon>
        <taxon>Gammaproteobacteria</taxon>
        <taxon>Lysobacterales</taxon>
        <taxon>Lysobacteraceae</taxon>
        <taxon>Cognatilysobacter</taxon>
    </lineage>
</organism>